<evidence type="ECO:0008006" key="4">
    <source>
        <dbReference type="Google" id="ProtNLM"/>
    </source>
</evidence>
<evidence type="ECO:0000313" key="2">
    <source>
        <dbReference type="EMBL" id="KAK5201009.1"/>
    </source>
</evidence>
<keyword evidence="3" id="KW-1185">Reference proteome</keyword>
<evidence type="ECO:0000313" key="3">
    <source>
        <dbReference type="Proteomes" id="UP001357485"/>
    </source>
</evidence>
<protein>
    <recommendedName>
        <fullName evidence="4">Myb-like domain-containing protein</fullName>
    </recommendedName>
</protein>
<name>A0ABR0LPP1_9PEZI</name>
<evidence type="ECO:0000256" key="1">
    <source>
        <dbReference type="SAM" id="MobiDB-lite"/>
    </source>
</evidence>
<proteinExistence type="predicted"/>
<sequence length="280" mass="31147">MPMRMHSMGSWDSNQLVPRVGLPPCSREALTIPSGLPGGTIHDDWNAYSLDPAAMLPQTYTIPMQDEEFFEQSHAVDWVDSPPVQVSSTGLFIQHNGARWIQPASNANITNSPGPHVMAEGRRCSESSTGDSDRKVEMPTTSSPRRSQNGHATKNDATSSVCYSHGYESLVRWRREGKSYKQIKELGGFTEAESTLRGKFRTLTKSKKERPRRPEWTQRDIHLLNEAVAVLTGCPSSLRCTGKSSKIPWKKVAEYIAGKGGYRFGNATCKKKWVGLHGDR</sequence>
<reference evidence="2 3" key="1">
    <citation type="submission" date="2023-08" db="EMBL/GenBank/DDBJ databases">
        <title>Black Yeasts Isolated from many extreme environments.</title>
        <authorList>
            <person name="Coleine C."/>
            <person name="Stajich J.E."/>
            <person name="Selbmann L."/>
        </authorList>
    </citation>
    <scope>NUCLEOTIDE SEQUENCE [LARGE SCALE GENOMIC DNA]</scope>
    <source>
        <strain evidence="2 3">CCFEE 536</strain>
    </source>
</reference>
<gene>
    <name evidence="2" type="ORF">LTR16_004149</name>
</gene>
<feature type="compositionally biased region" description="Basic and acidic residues" evidence="1">
    <location>
        <begin position="119"/>
        <end position="137"/>
    </location>
</feature>
<dbReference type="Proteomes" id="UP001357485">
    <property type="component" value="Unassembled WGS sequence"/>
</dbReference>
<dbReference type="EMBL" id="JAVRRA010016926">
    <property type="protein sequence ID" value="KAK5201009.1"/>
    <property type="molecule type" value="Genomic_DNA"/>
</dbReference>
<comment type="caution">
    <text evidence="2">The sequence shown here is derived from an EMBL/GenBank/DDBJ whole genome shotgun (WGS) entry which is preliminary data.</text>
</comment>
<feature type="compositionally biased region" description="Polar residues" evidence="1">
    <location>
        <begin position="139"/>
        <end position="158"/>
    </location>
</feature>
<organism evidence="2 3">
    <name type="scientific">Cryomyces antarcticus</name>
    <dbReference type="NCBI Taxonomy" id="329879"/>
    <lineage>
        <taxon>Eukaryota</taxon>
        <taxon>Fungi</taxon>
        <taxon>Dikarya</taxon>
        <taxon>Ascomycota</taxon>
        <taxon>Pezizomycotina</taxon>
        <taxon>Dothideomycetes</taxon>
        <taxon>Dothideomycetes incertae sedis</taxon>
        <taxon>Cryomyces</taxon>
    </lineage>
</organism>
<accession>A0ABR0LPP1</accession>
<feature type="region of interest" description="Disordered" evidence="1">
    <location>
        <begin position="111"/>
        <end position="158"/>
    </location>
</feature>